<feature type="transmembrane region" description="Helical" evidence="1">
    <location>
        <begin position="43"/>
        <end position="62"/>
    </location>
</feature>
<reference evidence="3" key="1">
    <citation type="journal article" date="2019" name="Int. J. Syst. Evol. Microbiol.">
        <title>The Global Catalogue of Microorganisms (GCM) 10K type strain sequencing project: providing services to taxonomists for standard genome sequencing and annotation.</title>
        <authorList>
            <consortium name="The Broad Institute Genomics Platform"/>
            <consortium name="The Broad Institute Genome Sequencing Center for Infectious Disease"/>
            <person name="Wu L."/>
            <person name="Ma J."/>
        </authorList>
    </citation>
    <scope>NUCLEOTIDE SEQUENCE [LARGE SCALE GENOMIC DNA]</scope>
    <source>
        <strain evidence="3">DFY41</strain>
    </source>
</reference>
<organism evidence="2 3">
    <name type="scientific">Nocardioides taihuensis</name>
    <dbReference type="NCBI Taxonomy" id="1835606"/>
    <lineage>
        <taxon>Bacteria</taxon>
        <taxon>Bacillati</taxon>
        <taxon>Actinomycetota</taxon>
        <taxon>Actinomycetes</taxon>
        <taxon>Propionibacteriales</taxon>
        <taxon>Nocardioidaceae</taxon>
        <taxon>Nocardioides</taxon>
    </lineage>
</organism>
<keyword evidence="3" id="KW-1185">Reference proteome</keyword>
<evidence type="ECO:0000313" key="3">
    <source>
        <dbReference type="Proteomes" id="UP001596087"/>
    </source>
</evidence>
<proteinExistence type="predicted"/>
<keyword evidence="1" id="KW-0472">Membrane</keyword>
<dbReference type="EMBL" id="JBHSKD010000009">
    <property type="protein sequence ID" value="MFC5177208.1"/>
    <property type="molecule type" value="Genomic_DNA"/>
</dbReference>
<feature type="transmembrane region" description="Helical" evidence="1">
    <location>
        <begin position="132"/>
        <end position="151"/>
    </location>
</feature>
<dbReference type="Proteomes" id="UP001596087">
    <property type="component" value="Unassembled WGS sequence"/>
</dbReference>
<sequence>MTGTGMQPTVDDVPQSAWVLGWSSLVGQVAALLARGVTDADSALLSVPLSALVVGWVSYGVLRARLVRTWFAGILLGLGALLSVVGLLLDPSPADLVGAVTAVVAFVALLAYTRTDAFARLREDPRALGQAFGALVLLAVTVGALGGLALAPGDERQGSGFNIRIGL</sequence>
<gene>
    <name evidence="2" type="ORF">ACFPGP_11025</name>
</gene>
<accession>A0ABW0BJ38</accession>
<dbReference type="RefSeq" id="WP_378590018.1">
    <property type="nucleotide sequence ID" value="NZ_JBHSKD010000009.1"/>
</dbReference>
<comment type="caution">
    <text evidence="2">The sequence shown here is derived from an EMBL/GenBank/DDBJ whole genome shotgun (WGS) entry which is preliminary data.</text>
</comment>
<evidence type="ECO:0000313" key="2">
    <source>
        <dbReference type="EMBL" id="MFC5177208.1"/>
    </source>
</evidence>
<feature type="transmembrane region" description="Helical" evidence="1">
    <location>
        <begin position="69"/>
        <end position="89"/>
    </location>
</feature>
<keyword evidence="1" id="KW-1133">Transmembrane helix</keyword>
<name>A0ABW0BJ38_9ACTN</name>
<feature type="transmembrane region" description="Helical" evidence="1">
    <location>
        <begin position="95"/>
        <end position="112"/>
    </location>
</feature>
<protein>
    <submittedName>
        <fullName evidence="2">Uncharacterized protein</fullName>
    </submittedName>
</protein>
<keyword evidence="1" id="KW-0812">Transmembrane</keyword>
<evidence type="ECO:0000256" key="1">
    <source>
        <dbReference type="SAM" id="Phobius"/>
    </source>
</evidence>